<gene>
    <name evidence="1" type="ORF">LEP1GSC060_0047</name>
</gene>
<keyword evidence="2" id="KW-1185">Reference proteome</keyword>
<sequence length="75" mass="9001">MYTIFNIYQIHNQYRITGKNETYCFVLKPLTFDKKLLKKINGTILEANLRQDAFYSKQLDERENTNDKEHEDSPL</sequence>
<dbReference type="STRING" id="1218598.LEP1GSC060_0047"/>
<evidence type="ECO:0000313" key="2">
    <source>
        <dbReference type="Proteomes" id="UP000012313"/>
    </source>
</evidence>
<proteinExistence type="predicted"/>
<comment type="caution">
    <text evidence="1">The sequence shown here is derived from an EMBL/GenBank/DDBJ whole genome shotgun (WGS) entry which is preliminary data.</text>
</comment>
<dbReference type="AlphaFoldDB" id="N1WHB1"/>
<evidence type="ECO:0000313" key="1">
    <source>
        <dbReference type="EMBL" id="EMY79656.1"/>
    </source>
</evidence>
<organism evidence="1 2">
    <name type="scientific">Leptospira weilii serovar Ranarum str. ICFT</name>
    <dbReference type="NCBI Taxonomy" id="1218598"/>
    <lineage>
        <taxon>Bacteria</taxon>
        <taxon>Pseudomonadati</taxon>
        <taxon>Spirochaetota</taxon>
        <taxon>Spirochaetia</taxon>
        <taxon>Leptospirales</taxon>
        <taxon>Leptospiraceae</taxon>
        <taxon>Leptospira</taxon>
    </lineage>
</organism>
<name>N1WHB1_9LEPT</name>
<dbReference type="Proteomes" id="UP000012313">
    <property type="component" value="Unassembled WGS sequence"/>
</dbReference>
<protein>
    <submittedName>
        <fullName evidence="1">Uncharacterized protein</fullName>
    </submittedName>
</protein>
<accession>N1WHB1</accession>
<reference evidence="1" key="1">
    <citation type="submission" date="2013-03" db="EMBL/GenBank/DDBJ databases">
        <authorList>
            <person name="Harkins D.M."/>
            <person name="Durkin A.S."/>
            <person name="Brinkac L.M."/>
            <person name="Haft D.H."/>
            <person name="Selengut J.D."/>
            <person name="Sanka R."/>
            <person name="DePew J."/>
            <person name="Purushe J."/>
            <person name="Hartskeerl R.A."/>
            <person name="Ahmed A."/>
            <person name="van der Linden H."/>
            <person name="Goris M.G.A."/>
            <person name="Vinetz J.M."/>
            <person name="Sutton G.G."/>
            <person name="Nierman W.C."/>
            <person name="Fouts D.E."/>
        </authorList>
    </citation>
    <scope>NUCLEOTIDE SEQUENCE [LARGE SCALE GENOMIC DNA]</scope>
    <source>
        <strain evidence="1">ICFT</strain>
    </source>
</reference>
<dbReference type="EMBL" id="AOHC02000007">
    <property type="protein sequence ID" value="EMY79656.1"/>
    <property type="molecule type" value="Genomic_DNA"/>
</dbReference>